<feature type="compositionally biased region" description="Polar residues" evidence="1">
    <location>
        <begin position="250"/>
        <end position="263"/>
    </location>
</feature>
<organism evidence="4 5">
    <name type="scientific">Candidatus Shapirobacteria bacterium CG_4_9_14_0_2_um_filter_39_11</name>
    <dbReference type="NCBI Taxonomy" id="1974478"/>
    <lineage>
        <taxon>Bacteria</taxon>
        <taxon>Candidatus Shapironibacteriota</taxon>
    </lineage>
</organism>
<dbReference type="Gene3D" id="2.60.40.10">
    <property type="entry name" value="Immunoglobulins"/>
    <property type="match status" value="1"/>
</dbReference>
<feature type="transmembrane region" description="Helical" evidence="2">
    <location>
        <begin position="7"/>
        <end position="27"/>
    </location>
</feature>
<accession>A0A2M8ETI2</accession>
<sequence>MKKSYRIPTILGFLILFVSIGAGVLLVRQGPIWILRAGPEITPKQVKITNISENGFTVSWVTDGQTSGFVKYGTEINLITTIQDDRDQLSGKTGSFLTHHITLNNLKPATNYYFKISSGGKLFDNNGQPYQTTTASSIQTPLPPSDVAYGMVIDQNGAPVEGTIVYLSLANTTPLSTLTKSSGSWVIPLNLARSIDLISYASYDRQASIEEIFVQAGVTGTSTAVTVAKNDSPVPTITLGRSFDFRTVKQTPEESTATLTPTPAESKFSEITPPSTSTVSTQLTITNPDQGDQVNTQKPEILGTGPSGKILKIVINSPETFTAQVTINKDGTWSWTPPTNLSPGTHTITVSLTDGTKVSHSFTVLAAGSSQLPALTATPSATATPSPTPTATSAGRVSRPSTEGGVPTSGYLTPTFFVFIMGVVLMFLGLLTNILLKKM</sequence>
<dbReference type="PROSITE" id="PS50853">
    <property type="entry name" value="FN3"/>
    <property type="match status" value="1"/>
</dbReference>
<dbReference type="InterPro" id="IPR015914">
    <property type="entry name" value="PAPs_N"/>
</dbReference>
<dbReference type="InterPro" id="IPR013783">
    <property type="entry name" value="Ig-like_fold"/>
</dbReference>
<dbReference type="Proteomes" id="UP000229816">
    <property type="component" value="Unassembled WGS sequence"/>
</dbReference>
<feature type="compositionally biased region" description="Low complexity" evidence="1">
    <location>
        <begin position="376"/>
        <end position="394"/>
    </location>
</feature>
<dbReference type="InterPro" id="IPR044016">
    <property type="entry name" value="Big_13"/>
</dbReference>
<keyword evidence="2" id="KW-1133">Transmembrane helix</keyword>
<keyword evidence="2" id="KW-0472">Membrane</keyword>
<dbReference type="GO" id="GO:0046872">
    <property type="term" value="F:metal ion binding"/>
    <property type="evidence" value="ECO:0007669"/>
    <property type="project" value="InterPro"/>
</dbReference>
<feature type="transmembrane region" description="Helical" evidence="2">
    <location>
        <begin position="416"/>
        <end position="436"/>
    </location>
</feature>
<protein>
    <recommendedName>
        <fullName evidence="3">Fibronectin type-III domain-containing protein</fullName>
    </recommendedName>
</protein>
<dbReference type="GO" id="GO:0003993">
    <property type="term" value="F:acid phosphatase activity"/>
    <property type="evidence" value="ECO:0007669"/>
    <property type="project" value="InterPro"/>
</dbReference>
<dbReference type="AlphaFoldDB" id="A0A2M8ETI2"/>
<feature type="region of interest" description="Disordered" evidence="1">
    <location>
        <begin position="250"/>
        <end position="280"/>
    </location>
</feature>
<evidence type="ECO:0000256" key="2">
    <source>
        <dbReference type="SAM" id="Phobius"/>
    </source>
</evidence>
<comment type="caution">
    <text evidence="4">The sequence shown here is derived from an EMBL/GenBank/DDBJ whole genome shotgun (WGS) entry which is preliminary data.</text>
</comment>
<dbReference type="SUPFAM" id="SSF49363">
    <property type="entry name" value="Purple acid phosphatase, N-terminal domain"/>
    <property type="match status" value="1"/>
</dbReference>
<reference evidence="5" key="1">
    <citation type="submission" date="2017-09" db="EMBL/GenBank/DDBJ databases">
        <title>Depth-based differentiation of microbial function through sediment-hosted aquifers and enrichment of novel symbionts in the deep terrestrial subsurface.</title>
        <authorList>
            <person name="Probst A.J."/>
            <person name="Ladd B."/>
            <person name="Jarett J.K."/>
            <person name="Geller-Mcgrath D.E."/>
            <person name="Sieber C.M.K."/>
            <person name="Emerson J.B."/>
            <person name="Anantharaman K."/>
            <person name="Thomas B.C."/>
            <person name="Malmstrom R."/>
            <person name="Stieglmeier M."/>
            <person name="Klingl A."/>
            <person name="Woyke T."/>
            <person name="Ryan C.M."/>
            <person name="Banfield J.F."/>
        </authorList>
    </citation>
    <scope>NUCLEOTIDE SEQUENCE [LARGE SCALE GENOMIC DNA]</scope>
</reference>
<evidence type="ECO:0000313" key="5">
    <source>
        <dbReference type="Proteomes" id="UP000229816"/>
    </source>
</evidence>
<feature type="domain" description="Fibronectin type-III" evidence="3">
    <location>
        <begin position="42"/>
        <end position="143"/>
    </location>
</feature>
<proteinExistence type="predicted"/>
<gene>
    <name evidence="4" type="ORF">CO054_00210</name>
</gene>
<evidence type="ECO:0000259" key="3">
    <source>
        <dbReference type="PROSITE" id="PS50853"/>
    </source>
</evidence>
<dbReference type="Gene3D" id="2.60.40.380">
    <property type="entry name" value="Purple acid phosphatase-like, N-terminal"/>
    <property type="match status" value="1"/>
</dbReference>
<evidence type="ECO:0000256" key="1">
    <source>
        <dbReference type="SAM" id="MobiDB-lite"/>
    </source>
</evidence>
<dbReference type="Pfam" id="PF16656">
    <property type="entry name" value="Pur_ac_phosph_N"/>
    <property type="match status" value="1"/>
</dbReference>
<dbReference type="CDD" id="cd00063">
    <property type="entry name" value="FN3"/>
    <property type="match status" value="1"/>
</dbReference>
<keyword evidence="2" id="KW-0812">Transmembrane</keyword>
<dbReference type="InterPro" id="IPR008963">
    <property type="entry name" value="Purple_acid_Pase-like_N"/>
</dbReference>
<name>A0A2M8ETI2_9BACT</name>
<dbReference type="InterPro" id="IPR003961">
    <property type="entry name" value="FN3_dom"/>
</dbReference>
<dbReference type="EMBL" id="PFSF01000005">
    <property type="protein sequence ID" value="PJC28432.1"/>
    <property type="molecule type" value="Genomic_DNA"/>
</dbReference>
<dbReference type="Pfam" id="PF19077">
    <property type="entry name" value="Big_13"/>
    <property type="match status" value="1"/>
</dbReference>
<evidence type="ECO:0000313" key="4">
    <source>
        <dbReference type="EMBL" id="PJC28432.1"/>
    </source>
</evidence>
<feature type="region of interest" description="Disordered" evidence="1">
    <location>
        <begin position="376"/>
        <end position="405"/>
    </location>
</feature>